<dbReference type="AlphaFoldDB" id="A0A917SSW2"/>
<dbReference type="GO" id="GO:0003824">
    <property type="term" value="F:catalytic activity"/>
    <property type="evidence" value="ECO:0007669"/>
    <property type="project" value="InterPro"/>
</dbReference>
<dbReference type="SUPFAM" id="SSF88697">
    <property type="entry name" value="PUA domain-like"/>
    <property type="match status" value="1"/>
</dbReference>
<comment type="caution">
    <text evidence="1">The sequence shown here is derived from an EMBL/GenBank/DDBJ whole genome shotgun (WGS) entry which is preliminary data.</text>
</comment>
<dbReference type="Proteomes" id="UP000655208">
    <property type="component" value="Unassembled WGS sequence"/>
</dbReference>
<evidence type="ECO:0000313" key="2">
    <source>
        <dbReference type="Proteomes" id="UP000655208"/>
    </source>
</evidence>
<accession>A0A917SSW2</accession>
<dbReference type="InterPro" id="IPR016193">
    <property type="entry name" value="Cytidine_deaminase-like"/>
</dbReference>
<proteinExistence type="predicted"/>
<organism evidence="1 2">
    <name type="scientific">Nakamurella endophytica</name>
    <dbReference type="NCBI Taxonomy" id="1748367"/>
    <lineage>
        <taxon>Bacteria</taxon>
        <taxon>Bacillati</taxon>
        <taxon>Actinomycetota</taxon>
        <taxon>Actinomycetes</taxon>
        <taxon>Nakamurellales</taxon>
        <taxon>Nakamurellaceae</taxon>
        <taxon>Nakamurella</taxon>
    </lineage>
</organism>
<dbReference type="EMBL" id="BMNA01000002">
    <property type="protein sequence ID" value="GGL94559.1"/>
    <property type="molecule type" value="Genomic_DNA"/>
</dbReference>
<dbReference type="RefSeq" id="WP_188940646.1">
    <property type="nucleotide sequence ID" value="NZ_BMNA01000002.1"/>
</dbReference>
<evidence type="ECO:0008006" key="3">
    <source>
        <dbReference type="Google" id="ProtNLM"/>
    </source>
</evidence>
<sequence length="221" mass="23659">MLSAIERRVLETAVALAEALDPAAAQQVACAVIDVHGRLHTGVGVDHCSDAACAELAAVAAAAAAGAGPLTTVVAVGGQGAVRRPCRRALDLILDRHPDCLVVVPTADGPAPRHVQLLLPNGARHAHLTGVRLLRFNSRYHDDIVRGRKTSSVRYQDPVSAGPVLVLFEDEDGYRRLDGVVDRVEEHRLTSGDHELVAALRQHYPTMPDDAEVTTVHFHLQ</sequence>
<reference evidence="1" key="2">
    <citation type="submission" date="2020-09" db="EMBL/GenBank/DDBJ databases">
        <authorList>
            <person name="Sun Q."/>
            <person name="Zhou Y."/>
        </authorList>
    </citation>
    <scope>NUCLEOTIDE SEQUENCE</scope>
    <source>
        <strain evidence="1">CGMCC 4.7308</strain>
    </source>
</reference>
<keyword evidence="2" id="KW-1185">Reference proteome</keyword>
<name>A0A917SSW2_9ACTN</name>
<protein>
    <recommendedName>
        <fullName evidence="3">Cytidine deaminase</fullName>
    </recommendedName>
</protein>
<gene>
    <name evidence="1" type="ORF">GCM10011594_12920</name>
</gene>
<dbReference type="SUPFAM" id="SSF53927">
    <property type="entry name" value="Cytidine deaminase-like"/>
    <property type="match status" value="1"/>
</dbReference>
<dbReference type="Gene3D" id="3.40.140.10">
    <property type="entry name" value="Cytidine Deaminase, domain 2"/>
    <property type="match status" value="1"/>
</dbReference>
<reference evidence="1" key="1">
    <citation type="journal article" date="2014" name="Int. J. Syst. Evol. Microbiol.">
        <title>Complete genome sequence of Corynebacterium casei LMG S-19264T (=DSM 44701T), isolated from a smear-ripened cheese.</title>
        <authorList>
            <consortium name="US DOE Joint Genome Institute (JGI-PGF)"/>
            <person name="Walter F."/>
            <person name="Albersmeier A."/>
            <person name="Kalinowski J."/>
            <person name="Ruckert C."/>
        </authorList>
    </citation>
    <scope>NUCLEOTIDE SEQUENCE</scope>
    <source>
        <strain evidence="1">CGMCC 4.7308</strain>
    </source>
</reference>
<evidence type="ECO:0000313" key="1">
    <source>
        <dbReference type="EMBL" id="GGL94559.1"/>
    </source>
</evidence>
<dbReference type="InterPro" id="IPR015947">
    <property type="entry name" value="PUA-like_sf"/>
</dbReference>